<dbReference type="AlphaFoldDB" id="A0A443IP65"/>
<feature type="region of interest" description="Disordered" evidence="1">
    <location>
        <begin position="477"/>
        <end position="529"/>
    </location>
</feature>
<gene>
    <name evidence="3" type="ORF">D2T33_16055</name>
</gene>
<reference evidence="3 4" key="1">
    <citation type="submission" date="2019-01" db="EMBL/GenBank/DDBJ databases">
        <title>Sinorhodobacter populi sp. nov. isolated from the symptomatic bark tissue of Populus euramericana canker.</title>
        <authorList>
            <person name="Xu G."/>
        </authorList>
    </citation>
    <scope>NUCLEOTIDE SEQUENCE [LARGE SCALE GENOMIC DNA]</scope>
    <source>
        <strain evidence="3 4">2D-5</strain>
    </source>
</reference>
<name>A0A443IP65_9RHOB</name>
<evidence type="ECO:0008006" key="5">
    <source>
        <dbReference type="Google" id="ProtNLM"/>
    </source>
</evidence>
<keyword evidence="2" id="KW-1133">Transmembrane helix</keyword>
<feature type="transmembrane region" description="Helical" evidence="2">
    <location>
        <begin position="119"/>
        <end position="140"/>
    </location>
</feature>
<evidence type="ECO:0000256" key="2">
    <source>
        <dbReference type="SAM" id="Phobius"/>
    </source>
</evidence>
<feature type="transmembrane region" description="Helical" evidence="2">
    <location>
        <begin position="160"/>
        <end position="178"/>
    </location>
</feature>
<keyword evidence="2" id="KW-0812">Transmembrane</keyword>
<proteinExistence type="predicted"/>
<keyword evidence="2" id="KW-0472">Membrane</keyword>
<organism evidence="3 4">
    <name type="scientific">Paenirhodobacter populi</name>
    <dbReference type="NCBI Taxonomy" id="2306993"/>
    <lineage>
        <taxon>Bacteria</taxon>
        <taxon>Pseudomonadati</taxon>
        <taxon>Pseudomonadota</taxon>
        <taxon>Alphaproteobacteria</taxon>
        <taxon>Rhodobacterales</taxon>
        <taxon>Rhodobacter group</taxon>
        <taxon>Paenirhodobacter</taxon>
    </lineage>
</organism>
<feature type="transmembrane region" description="Helical" evidence="2">
    <location>
        <begin position="238"/>
        <end position="261"/>
    </location>
</feature>
<reference evidence="3 4" key="2">
    <citation type="submission" date="2019-01" db="EMBL/GenBank/DDBJ databases">
        <authorList>
            <person name="Li Y."/>
        </authorList>
    </citation>
    <scope>NUCLEOTIDE SEQUENCE [LARGE SCALE GENOMIC DNA]</scope>
    <source>
        <strain evidence="3 4">2D-5</strain>
    </source>
</reference>
<feature type="transmembrane region" description="Helical" evidence="2">
    <location>
        <begin position="6"/>
        <end position="21"/>
    </location>
</feature>
<evidence type="ECO:0000313" key="4">
    <source>
        <dbReference type="Proteomes" id="UP000285710"/>
    </source>
</evidence>
<feature type="compositionally biased region" description="Basic and acidic residues" evidence="1">
    <location>
        <begin position="480"/>
        <end position="492"/>
    </location>
</feature>
<feature type="transmembrane region" description="Helical" evidence="2">
    <location>
        <begin position="310"/>
        <end position="328"/>
    </location>
</feature>
<feature type="transmembrane region" description="Helical" evidence="2">
    <location>
        <begin position="273"/>
        <end position="304"/>
    </location>
</feature>
<feature type="transmembrane region" description="Helical" evidence="2">
    <location>
        <begin position="409"/>
        <end position="429"/>
    </location>
</feature>
<dbReference type="RefSeq" id="WP_128270451.1">
    <property type="nucleotide sequence ID" value="NZ_SAUW01000018.1"/>
</dbReference>
<feature type="region of interest" description="Disordered" evidence="1">
    <location>
        <begin position="82"/>
        <end position="111"/>
    </location>
</feature>
<feature type="compositionally biased region" description="Polar residues" evidence="1">
    <location>
        <begin position="90"/>
        <end position="102"/>
    </location>
</feature>
<dbReference type="Proteomes" id="UP000285710">
    <property type="component" value="Unassembled WGS sequence"/>
</dbReference>
<keyword evidence="4" id="KW-1185">Reference proteome</keyword>
<protein>
    <recommendedName>
        <fullName evidence="5">O-antigen ligase domain-containing protein</fullName>
    </recommendedName>
</protein>
<feature type="transmembrane region" description="Helical" evidence="2">
    <location>
        <begin position="190"/>
        <end position="207"/>
    </location>
</feature>
<evidence type="ECO:0000256" key="1">
    <source>
        <dbReference type="SAM" id="MobiDB-lite"/>
    </source>
</evidence>
<dbReference type="EMBL" id="SAUW01000018">
    <property type="protein sequence ID" value="RWR08138.1"/>
    <property type="molecule type" value="Genomic_DNA"/>
</dbReference>
<evidence type="ECO:0000313" key="3">
    <source>
        <dbReference type="EMBL" id="RWR08138.1"/>
    </source>
</evidence>
<sequence length="529" mass="58402">MPNILAQLVLYSWPLVTWYLFKKMQTGPALVATILLGYLFIPERVGFDPPLLPIVNKHLMPALCALVALMIQERHQAGIKRRAARRNGGPASSETDTVTIPTGPSARKARVPRRRESRIMLFIPVIVGVLILNALMAWMTNQEAIYFSTRVIPGIRPYDIGMLVSAQITAILPLLLGARYLRAPEDQISVLKLLAWCGLFYSVLVIYESRMSPRLNIQLYGFFAHDWIQHLRDGFRPIVFLAHGLRVGIFMAMATLAAAVLARINAGGHRWRWLLLTAWLAGALVMSRNLGATMIAFALLPVILIVPTRLQFLVGAVIAITVLFFPLARGSGLIPAERIVSTISSVNPSRAASLDFRLRNEDALLQRANMKPISGWGGWGRGRIYNAETGRDESITDGVWIIVIGEKGWVGYLGVFGLLCLPAILAAILRKRYALGAAESGLILILCANLIDLIPNSSMTPPIWLIAGALWGRLEQASARSREDRPESGRDRTRTRRPNRPPERLPGGQAPAPQRRVPPYPAKSAPSNT</sequence>
<comment type="caution">
    <text evidence="3">The sequence shown here is derived from an EMBL/GenBank/DDBJ whole genome shotgun (WGS) entry which is preliminary data.</text>
</comment>
<accession>A0A443IP65</accession>